<comment type="catalytic activity">
    <reaction evidence="10">
        <text>(R)-2-hydroxyglutarate + NAD(+) = 2-oxoglutarate + NADH + H(+)</text>
        <dbReference type="Rhea" id="RHEA:49612"/>
        <dbReference type="ChEBI" id="CHEBI:15378"/>
        <dbReference type="ChEBI" id="CHEBI:15801"/>
        <dbReference type="ChEBI" id="CHEBI:16810"/>
        <dbReference type="ChEBI" id="CHEBI:57540"/>
        <dbReference type="ChEBI" id="CHEBI:57945"/>
        <dbReference type="EC" id="1.1.1.399"/>
    </reaction>
</comment>
<dbReference type="Gene3D" id="3.40.50.720">
    <property type="entry name" value="NAD(P)-binding Rossmann-like Domain"/>
    <property type="match status" value="2"/>
</dbReference>
<dbReference type="RefSeq" id="WP_011505406.1">
    <property type="nucleotide sequence ID" value="NC_007963.1"/>
</dbReference>
<dbReference type="Proteomes" id="UP000000239">
    <property type="component" value="Chromosome"/>
</dbReference>
<dbReference type="Gene3D" id="3.30.70.260">
    <property type="match status" value="1"/>
</dbReference>
<dbReference type="PROSITE" id="PS51671">
    <property type="entry name" value="ACT"/>
    <property type="match status" value="1"/>
</dbReference>
<dbReference type="SUPFAM" id="SSF52283">
    <property type="entry name" value="Formate/glycerate dehydrogenase catalytic domain-like"/>
    <property type="match status" value="1"/>
</dbReference>
<dbReference type="SUPFAM" id="SSF51735">
    <property type="entry name" value="NAD(P)-binding Rossmann-fold domains"/>
    <property type="match status" value="1"/>
</dbReference>
<dbReference type="CDD" id="cd12176">
    <property type="entry name" value="PGDH_3"/>
    <property type="match status" value="1"/>
</dbReference>
<dbReference type="PANTHER" id="PTHR43761">
    <property type="entry name" value="D-ISOMER SPECIFIC 2-HYDROXYACID DEHYDROGENASE FAMILY PROTEIN (AFU_ORTHOLOGUE AFUA_1G13630)"/>
    <property type="match status" value="1"/>
</dbReference>
<organism evidence="14 15">
    <name type="scientific">Chromohalobacter israelensis (strain ATCC BAA-138 / DSM 3043 / CIP 106854 / NCIMB 13768 / 1H11)</name>
    <name type="common">Chromohalobacter salexigens</name>
    <dbReference type="NCBI Taxonomy" id="290398"/>
    <lineage>
        <taxon>Bacteria</taxon>
        <taxon>Pseudomonadati</taxon>
        <taxon>Pseudomonadota</taxon>
        <taxon>Gammaproteobacteria</taxon>
        <taxon>Oceanospirillales</taxon>
        <taxon>Halomonadaceae</taxon>
        <taxon>Chromohalobacter</taxon>
    </lineage>
</organism>
<name>Q1R1E8_CHRI1</name>
<evidence type="ECO:0000256" key="1">
    <source>
        <dbReference type="ARBA" id="ARBA00003800"/>
    </source>
</evidence>
<dbReference type="InterPro" id="IPR006140">
    <property type="entry name" value="D-isomer_DH_NAD-bd"/>
</dbReference>
<dbReference type="NCBIfam" id="NF008759">
    <property type="entry name" value="PRK11790.1"/>
    <property type="match status" value="1"/>
</dbReference>
<evidence type="ECO:0000256" key="9">
    <source>
        <dbReference type="ARBA" id="ARBA00030455"/>
    </source>
</evidence>
<dbReference type="PROSITE" id="PS00670">
    <property type="entry name" value="D_2_HYDROXYACID_DH_2"/>
    <property type="match status" value="1"/>
</dbReference>
<accession>Q1R1E8</accession>
<evidence type="ECO:0000313" key="15">
    <source>
        <dbReference type="Proteomes" id="UP000000239"/>
    </source>
</evidence>
<keyword evidence="8" id="KW-0520">NAD</keyword>
<dbReference type="InterPro" id="IPR029752">
    <property type="entry name" value="D-isomer_DH_CS1"/>
</dbReference>
<dbReference type="Pfam" id="PF22629">
    <property type="entry name" value="ACT_AHAS_ss"/>
    <property type="match status" value="1"/>
</dbReference>
<dbReference type="CDD" id="cd04901">
    <property type="entry name" value="ACT_3PGDH"/>
    <property type="match status" value="1"/>
</dbReference>
<dbReference type="OrthoDB" id="9805416at2"/>
<dbReference type="InterPro" id="IPR045865">
    <property type="entry name" value="ACT-like_dom_sf"/>
</dbReference>
<evidence type="ECO:0000256" key="12">
    <source>
        <dbReference type="RuleBase" id="RU003719"/>
    </source>
</evidence>
<feature type="domain" description="ACT" evidence="13">
    <location>
        <begin position="340"/>
        <end position="410"/>
    </location>
</feature>
<sequence>MAKTSLDKSKIKILLLEGIHQSAVDNLLNAGYTNIETLSTSLSEDELVEKIRDVHFIGLRSRTQLTERVFAAAEKLTAVGCFCIGTNQVDLNAALERGIPVFNAPYSNTRSVAELVLAEAIMLLRGIPEKSARAHQGGWLKSAKNSHEARGKTLGIIGYGSIGAQLSVLAESLGFDVLYYDVITKLAMGNARQVGSLEELLARADVVSLHVPDVPSTRWMIGRDQLALMKQNAIFINASRGTVVDIEALAEVLESGKLLGAAIDVFPVEPKGTNEEFVSPLRGKENVILTPHIGGSTLEAQENIGIEVSEKLITYSDNGTTITSVNFPEVALPAHPDKHRLLHIHENVPGVMSEINKVLSDEGINISAQYLQTNSGVGYVVIDVDKAYGPKALEALKRVNHTLRLRVLYSESNFEA</sequence>
<evidence type="ECO:0000256" key="3">
    <source>
        <dbReference type="ARBA" id="ARBA00005854"/>
    </source>
</evidence>
<dbReference type="GO" id="GO:0051287">
    <property type="term" value="F:NAD binding"/>
    <property type="evidence" value="ECO:0007669"/>
    <property type="project" value="InterPro"/>
</dbReference>
<dbReference type="KEGG" id="csa:Csal_0096"/>
<evidence type="ECO:0000256" key="4">
    <source>
        <dbReference type="ARBA" id="ARBA00013001"/>
    </source>
</evidence>
<dbReference type="PANTHER" id="PTHR43761:SF1">
    <property type="entry name" value="D-ISOMER SPECIFIC 2-HYDROXYACID DEHYDROGENASE CATALYTIC DOMAIN-CONTAINING PROTEIN-RELATED"/>
    <property type="match status" value="1"/>
</dbReference>
<dbReference type="GO" id="GO:0006564">
    <property type="term" value="P:L-serine biosynthetic process"/>
    <property type="evidence" value="ECO:0007669"/>
    <property type="project" value="UniProtKB-ARBA"/>
</dbReference>
<dbReference type="FunFam" id="3.40.50.720:FF:000041">
    <property type="entry name" value="D-3-phosphoglycerate dehydrogenase"/>
    <property type="match status" value="1"/>
</dbReference>
<dbReference type="InterPro" id="IPR006139">
    <property type="entry name" value="D-isomer_2_OHA_DH_cat_dom"/>
</dbReference>
<dbReference type="InterPro" id="IPR036291">
    <property type="entry name" value="NAD(P)-bd_dom_sf"/>
</dbReference>
<dbReference type="Pfam" id="PF00389">
    <property type="entry name" value="2-Hacid_dh"/>
    <property type="match status" value="1"/>
</dbReference>
<dbReference type="Pfam" id="PF02826">
    <property type="entry name" value="2-Hacid_dh_C"/>
    <property type="match status" value="1"/>
</dbReference>
<dbReference type="UniPathway" id="UPA00135">
    <property type="reaction ID" value="UER00196"/>
</dbReference>
<evidence type="ECO:0000313" key="14">
    <source>
        <dbReference type="EMBL" id="ABE57460.1"/>
    </source>
</evidence>
<dbReference type="InterPro" id="IPR002912">
    <property type="entry name" value="ACT_dom"/>
</dbReference>
<evidence type="ECO:0000256" key="8">
    <source>
        <dbReference type="ARBA" id="ARBA00023027"/>
    </source>
</evidence>
<dbReference type="EMBL" id="CP000285">
    <property type="protein sequence ID" value="ABE57460.1"/>
    <property type="molecule type" value="Genomic_DNA"/>
</dbReference>
<keyword evidence="15" id="KW-1185">Reference proteome</keyword>
<evidence type="ECO:0000259" key="13">
    <source>
        <dbReference type="PROSITE" id="PS51671"/>
    </source>
</evidence>
<dbReference type="SUPFAM" id="SSF55021">
    <property type="entry name" value="ACT-like"/>
    <property type="match status" value="1"/>
</dbReference>
<dbReference type="HOGENOM" id="CLU_019796_9_2_6"/>
<dbReference type="EC" id="1.1.1.399" evidence="4"/>
<dbReference type="GeneID" id="95332846"/>
<dbReference type="GO" id="GO:0004617">
    <property type="term" value="F:phosphoglycerate dehydrogenase activity"/>
    <property type="evidence" value="ECO:0007669"/>
    <property type="project" value="UniProtKB-EC"/>
</dbReference>
<evidence type="ECO:0000256" key="11">
    <source>
        <dbReference type="ARBA" id="ARBA00048731"/>
    </source>
</evidence>
<dbReference type="InterPro" id="IPR054480">
    <property type="entry name" value="AHAS_small-like_ACT"/>
</dbReference>
<dbReference type="PROSITE" id="PS00065">
    <property type="entry name" value="D_2_HYDROXYACID_DH_1"/>
    <property type="match status" value="1"/>
</dbReference>
<evidence type="ECO:0000256" key="6">
    <source>
        <dbReference type="ARBA" id="ARBA00021582"/>
    </source>
</evidence>
<evidence type="ECO:0000256" key="5">
    <source>
        <dbReference type="ARBA" id="ARBA00013143"/>
    </source>
</evidence>
<comment type="pathway">
    <text evidence="2">Amino-acid biosynthesis; L-serine biosynthesis; L-serine from 3-phospho-D-glycerate: step 1/3.</text>
</comment>
<dbReference type="InterPro" id="IPR050418">
    <property type="entry name" value="D-iso_2-hydroxyacid_DH_PdxB"/>
</dbReference>
<dbReference type="InterPro" id="IPR029753">
    <property type="entry name" value="D-isomer_DH_CS"/>
</dbReference>
<proteinExistence type="inferred from homology"/>
<keyword evidence="7 12" id="KW-0560">Oxidoreductase</keyword>
<protein>
    <recommendedName>
        <fullName evidence="6">D-3-phosphoglycerate dehydrogenase</fullName>
        <ecNumber evidence="4">1.1.1.399</ecNumber>
        <ecNumber evidence="5">1.1.1.95</ecNumber>
    </recommendedName>
    <alternativeName>
        <fullName evidence="9">2-oxoglutarate reductase</fullName>
    </alternativeName>
</protein>
<comment type="function">
    <text evidence="1">Catalyzes the reversible oxidation of 3-phospho-D-glycerate to 3-phosphonooxypyruvate, the first step of the phosphorylated L-serine biosynthesis pathway. Also catalyzes the reversible oxidation of 2-hydroxyglutarate to 2-oxoglutarate.</text>
</comment>
<dbReference type="eggNOG" id="COG0111">
    <property type="taxonomic scope" value="Bacteria"/>
</dbReference>
<reference evidence="14 15" key="1">
    <citation type="journal article" date="2011" name="Stand. Genomic Sci.">
        <title>Complete genome sequence of the halophilic and highly halotolerant Chromohalobacter salexigens type strain (1H11(T)).</title>
        <authorList>
            <person name="Copeland A."/>
            <person name="O'Connor K."/>
            <person name="Lucas S."/>
            <person name="Lapidus A."/>
            <person name="Berry K.W."/>
            <person name="Detter J.C."/>
            <person name="Del Rio T.G."/>
            <person name="Hammon N."/>
            <person name="Dalin E."/>
            <person name="Tice H."/>
            <person name="Pitluck S."/>
            <person name="Bruce D."/>
            <person name="Goodwin L."/>
            <person name="Han C."/>
            <person name="Tapia R."/>
            <person name="Saunders E."/>
            <person name="Schmutz J."/>
            <person name="Brettin T."/>
            <person name="Larimer F."/>
            <person name="Land M."/>
            <person name="Hauser L."/>
            <person name="Vargas C."/>
            <person name="Nieto J.J."/>
            <person name="Kyrpides N.C."/>
            <person name="Ivanova N."/>
            <person name="Goker M."/>
            <person name="Klenk H.P."/>
            <person name="Csonka L.N."/>
            <person name="Woyke T."/>
        </authorList>
    </citation>
    <scope>NUCLEOTIDE SEQUENCE [LARGE SCALE GENOMIC DNA]</scope>
    <source>
        <strain evidence="15">ATCC BAA-138 / DSM 3043 / CIP 106854 / NCIMB 13768 / 1H11</strain>
    </source>
</reference>
<dbReference type="EC" id="1.1.1.95" evidence="5"/>
<dbReference type="GO" id="GO:0047545">
    <property type="term" value="F:(S)-2-hydroxyglutarate dehydrogenase activity"/>
    <property type="evidence" value="ECO:0007669"/>
    <property type="project" value="UniProtKB-ARBA"/>
</dbReference>
<comment type="similarity">
    <text evidence="3 12">Belongs to the D-isomer specific 2-hydroxyacid dehydrogenase family.</text>
</comment>
<evidence type="ECO:0000256" key="2">
    <source>
        <dbReference type="ARBA" id="ARBA00005216"/>
    </source>
</evidence>
<evidence type="ECO:0000256" key="7">
    <source>
        <dbReference type="ARBA" id="ARBA00023002"/>
    </source>
</evidence>
<dbReference type="STRING" id="290398.Csal_0096"/>
<gene>
    <name evidence="14" type="ordered locus">Csal_0096</name>
</gene>
<dbReference type="PROSITE" id="PS00671">
    <property type="entry name" value="D_2_HYDROXYACID_DH_3"/>
    <property type="match status" value="1"/>
</dbReference>
<evidence type="ECO:0000256" key="10">
    <source>
        <dbReference type="ARBA" id="ARBA00048126"/>
    </source>
</evidence>
<dbReference type="AlphaFoldDB" id="Q1R1E8"/>
<comment type="catalytic activity">
    <reaction evidence="11">
        <text>(2R)-3-phosphoglycerate + NAD(+) = 3-phosphooxypyruvate + NADH + H(+)</text>
        <dbReference type="Rhea" id="RHEA:12641"/>
        <dbReference type="ChEBI" id="CHEBI:15378"/>
        <dbReference type="ChEBI" id="CHEBI:18110"/>
        <dbReference type="ChEBI" id="CHEBI:57540"/>
        <dbReference type="ChEBI" id="CHEBI:57945"/>
        <dbReference type="ChEBI" id="CHEBI:58272"/>
        <dbReference type="EC" id="1.1.1.95"/>
    </reaction>
</comment>